<feature type="non-terminal residue" evidence="3">
    <location>
        <position position="132"/>
    </location>
</feature>
<dbReference type="CDD" id="cd00293">
    <property type="entry name" value="USP-like"/>
    <property type="match status" value="1"/>
</dbReference>
<feature type="domain" description="UspA" evidence="2">
    <location>
        <begin position="5"/>
        <end position="131"/>
    </location>
</feature>
<dbReference type="Proteomes" id="UP000030023">
    <property type="component" value="Unassembled WGS sequence"/>
</dbReference>
<protein>
    <submittedName>
        <fullName evidence="3">Universal stress protein UspA</fullName>
    </submittedName>
</protein>
<evidence type="ECO:0000313" key="4">
    <source>
        <dbReference type="Proteomes" id="UP000030023"/>
    </source>
</evidence>
<gene>
    <name evidence="3" type="ORF">Q757_05560</name>
</gene>
<reference evidence="3 4" key="1">
    <citation type="journal article" date="2014" name="Antonie Van Leeuwenhoek">
        <title>Oenococcus alcoholitolerans sp. nov., a lactic acid bacteria isolated from cachaca and ethanol fermentation processes.</title>
        <authorList>
            <person name="Badotti F."/>
            <person name="Moreira A.P."/>
            <person name="Tonon L.A."/>
            <person name="de Lucena B.T."/>
            <person name="Gomes Fde C."/>
            <person name="Kruger R."/>
            <person name="Thompson C.C."/>
            <person name="de Morais M.A.Jr."/>
            <person name="Rosa C.A."/>
            <person name="Thompson F.L."/>
        </authorList>
    </citation>
    <scope>NUCLEOTIDE SEQUENCE [LARGE SCALE GENOMIC DNA]</scope>
    <source>
        <strain evidence="3 4">UFRJ-M7.2.18</strain>
    </source>
</reference>
<sequence length="132" mass="14471">MENAYKTILVATDGSRQAENAFKKALILASLHGVDTKLIIAHVIDTPSLESMGAFDDTFLQKLTNESKNSLEELKQRAEKAGVKNVVTHLEYGSPKQAISYKIPKEYDADLVIIGSTGLNRFEKLMIGSVTS</sequence>
<keyword evidence="4" id="KW-1185">Reference proteome</keyword>
<comment type="caution">
    <text evidence="3">The sequence shown here is derived from an EMBL/GenBank/DDBJ whole genome shotgun (WGS) entry which is preliminary data.</text>
</comment>
<evidence type="ECO:0000313" key="3">
    <source>
        <dbReference type="EMBL" id="KGO31706.1"/>
    </source>
</evidence>
<dbReference type="SUPFAM" id="SSF52402">
    <property type="entry name" value="Adenine nucleotide alpha hydrolases-like"/>
    <property type="match status" value="1"/>
</dbReference>
<dbReference type="Gene3D" id="3.40.50.620">
    <property type="entry name" value="HUPs"/>
    <property type="match status" value="1"/>
</dbReference>
<dbReference type="EMBL" id="AXCV01000241">
    <property type="protein sequence ID" value="KGO31706.1"/>
    <property type="molecule type" value="Genomic_DNA"/>
</dbReference>
<dbReference type="Pfam" id="PF00582">
    <property type="entry name" value="Usp"/>
    <property type="match status" value="1"/>
</dbReference>
<dbReference type="InterPro" id="IPR006015">
    <property type="entry name" value="Universal_stress_UspA"/>
</dbReference>
<comment type="similarity">
    <text evidence="1">Belongs to the universal stress protein A family.</text>
</comment>
<dbReference type="PANTHER" id="PTHR46268:SF6">
    <property type="entry name" value="UNIVERSAL STRESS PROTEIN UP12"/>
    <property type="match status" value="1"/>
</dbReference>
<name>A0ABR4XQG0_9LACO</name>
<evidence type="ECO:0000256" key="1">
    <source>
        <dbReference type="ARBA" id="ARBA00008791"/>
    </source>
</evidence>
<organism evidence="3 4">
    <name type="scientific">Oenococcus alcoholitolerans</name>
    <dbReference type="NCBI Taxonomy" id="931074"/>
    <lineage>
        <taxon>Bacteria</taxon>
        <taxon>Bacillati</taxon>
        <taxon>Bacillota</taxon>
        <taxon>Bacilli</taxon>
        <taxon>Lactobacillales</taxon>
        <taxon>Lactobacillaceae</taxon>
        <taxon>Oenococcus</taxon>
    </lineage>
</organism>
<dbReference type="PRINTS" id="PR01438">
    <property type="entry name" value="UNVRSLSTRESS"/>
</dbReference>
<accession>A0ABR4XQG0</accession>
<dbReference type="InterPro" id="IPR006016">
    <property type="entry name" value="UspA"/>
</dbReference>
<dbReference type="InterPro" id="IPR014729">
    <property type="entry name" value="Rossmann-like_a/b/a_fold"/>
</dbReference>
<dbReference type="PANTHER" id="PTHR46268">
    <property type="entry name" value="STRESS RESPONSE PROTEIN NHAX"/>
    <property type="match status" value="1"/>
</dbReference>
<evidence type="ECO:0000259" key="2">
    <source>
        <dbReference type="Pfam" id="PF00582"/>
    </source>
</evidence>
<proteinExistence type="inferred from homology"/>